<dbReference type="PANTHER" id="PTHR13483">
    <property type="entry name" value="BOX C_D SNORNA PROTEIN 1-RELATED"/>
    <property type="match status" value="1"/>
</dbReference>
<evidence type="ECO:0000256" key="1">
    <source>
        <dbReference type="ARBA" id="ARBA00022723"/>
    </source>
</evidence>
<protein>
    <recommendedName>
        <fullName evidence="6">HIT-type domain-containing protein</fullName>
    </recommendedName>
</protein>
<name>A0AAV1TR98_9STRA</name>
<dbReference type="Proteomes" id="UP001162060">
    <property type="component" value="Unassembled WGS sequence"/>
</dbReference>
<evidence type="ECO:0000259" key="6">
    <source>
        <dbReference type="PROSITE" id="PS51083"/>
    </source>
</evidence>
<evidence type="ECO:0000256" key="5">
    <source>
        <dbReference type="SAM" id="MobiDB-lite"/>
    </source>
</evidence>
<dbReference type="GO" id="GO:0000492">
    <property type="term" value="P:box C/D snoRNP assembly"/>
    <property type="evidence" value="ECO:0007669"/>
    <property type="project" value="TreeGrafter"/>
</dbReference>
<feature type="region of interest" description="Disordered" evidence="5">
    <location>
        <begin position="38"/>
        <end position="64"/>
    </location>
</feature>
<dbReference type="GO" id="GO:0008270">
    <property type="term" value="F:zinc ion binding"/>
    <property type="evidence" value="ECO:0007669"/>
    <property type="project" value="UniProtKB-UniRule"/>
</dbReference>
<dbReference type="GO" id="GO:0000463">
    <property type="term" value="P:maturation of LSU-rRNA from tricistronic rRNA transcript (SSU-rRNA, 5.8S rRNA, LSU-rRNA)"/>
    <property type="evidence" value="ECO:0007669"/>
    <property type="project" value="TreeGrafter"/>
</dbReference>
<keyword evidence="2 4" id="KW-0863">Zinc-finger</keyword>
<dbReference type="InterPro" id="IPR051639">
    <property type="entry name" value="BCD1"/>
</dbReference>
<dbReference type="Gene3D" id="3.30.60.190">
    <property type="match status" value="1"/>
</dbReference>
<feature type="domain" description="HIT-type" evidence="6">
    <location>
        <begin position="5"/>
        <end position="38"/>
    </location>
</feature>
<evidence type="ECO:0000256" key="4">
    <source>
        <dbReference type="PROSITE-ProRule" id="PRU00453"/>
    </source>
</evidence>
<evidence type="ECO:0000256" key="2">
    <source>
        <dbReference type="ARBA" id="ARBA00022771"/>
    </source>
</evidence>
<accession>A0AAV1TR98</accession>
<sequence>MPQPCGVCTTTEAKYRCPTCRILYCSLACSKTHNETPCAPLPAPEKPRESTVTSAPSISMDEKRERLTEEQMGTLETCASVKKWLANPAITTALTQIECSQDKTKALEKALLDPPFAEFMYHALDQVVTLK</sequence>
<dbReference type="PROSITE" id="PS51083">
    <property type="entry name" value="ZF_HIT"/>
    <property type="match status" value="1"/>
</dbReference>
<keyword evidence="1" id="KW-0479">Metal-binding</keyword>
<dbReference type="Pfam" id="PF04438">
    <property type="entry name" value="zf-HIT"/>
    <property type="match status" value="1"/>
</dbReference>
<keyword evidence="3" id="KW-0862">Zinc</keyword>
<dbReference type="AlphaFoldDB" id="A0AAV1TR98"/>
<evidence type="ECO:0000313" key="7">
    <source>
        <dbReference type="EMBL" id="CAK7924770.1"/>
    </source>
</evidence>
<organism evidence="7 8">
    <name type="scientific">Peronospora matthiolae</name>
    <dbReference type="NCBI Taxonomy" id="2874970"/>
    <lineage>
        <taxon>Eukaryota</taxon>
        <taxon>Sar</taxon>
        <taxon>Stramenopiles</taxon>
        <taxon>Oomycota</taxon>
        <taxon>Peronosporomycetes</taxon>
        <taxon>Peronosporales</taxon>
        <taxon>Peronosporaceae</taxon>
        <taxon>Peronospora</taxon>
    </lineage>
</organism>
<dbReference type="GO" id="GO:0005634">
    <property type="term" value="C:nucleus"/>
    <property type="evidence" value="ECO:0007669"/>
    <property type="project" value="TreeGrafter"/>
</dbReference>
<dbReference type="GO" id="GO:0048254">
    <property type="term" value="P:snoRNA localization"/>
    <property type="evidence" value="ECO:0007669"/>
    <property type="project" value="TreeGrafter"/>
</dbReference>
<proteinExistence type="predicted"/>
<dbReference type="CDD" id="cd23024">
    <property type="entry name" value="zf-HIT_ZNHIT2-3"/>
    <property type="match status" value="1"/>
</dbReference>
<gene>
    <name evidence="7" type="ORF">PM001_LOCUS9920</name>
</gene>
<dbReference type="GO" id="GO:0070761">
    <property type="term" value="C:pre-snoRNP complex"/>
    <property type="evidence" value="ECO:0007669"/>
    <property type="project" value="TreeGrafter"/>
</dbReference>
<dbReference type="InterPro" id="IPR007529">
    <property type="entry name" value="Znf_HIT"/>
</dbReference>
<evidence type="ECO:0000313" key="8">
    <source>
        <dbReference type="Proteomes" id="UP001162060"/>
    </source>
</evidence>
<dbReference type="EMBL" id="CAKLBY020000078">
    <property type="protein sequence ID" value="CAK7924770.1"/>
    <property type="molecule type" value="Genomic_DNA"/>
</dbReference>
<evidence type="ECO:0000256" key="3">
    <source>
        <dbReference type="ARBA" id="ARBA00022833"/>
    </source>
</evidence>
<dbReference type="SUPFAM" id="SSF144232">
    <property type="entry name" value="HIT/MYND zinc finger-like"/>
    <property type="match status" value="1"/>
</dbReference>
<comment type="caution">
    <text evidence="7">The sequence shown here is derived from an EMBL/GenBank/DDBJ whole genome shotgun (WGS) entry which is preliminary data.</text>
</comment>
<reference evidence="7" key="1">
    <citation type="submission" date="2024-01" db="EMBL/GenBank/DDBJ databases">
        <authorList>
            <person name="Webb A."/>
        </authorList>
    </citation>
    <scope>NUCLEOTIDE SEQUENCE</scope>
    <source>
        <strain evidence="7">Pm1</strain>
    </source>
</reference>
<dbReference type="PANTHER" id="PTHR13483:SF11">
    <property type="entry name" value="ZINC FINGER HIT DOMAIN-CONTAINING PROTEIN 3"/>
    <property type="match status" value="1"/>
</dbReference>